<protein>
    <submittedName>
        <fullName evidence="2">Retrovirus-related pol polyprotein from transposon TNT 1-94</fullName>
    </submittedName>
</protein>
<name>A0ABQ4X6X3_9ASTR</name>
<evidence type="ECO:0000313" key="3">
    <source>
        <dbReference type="Proteomes" id="UP001151760"/>
    </source>
</evidence>
<evidence type="ECO:0000313" key="2">
    <source>
        <dbReference type="EMBL" id="GJS60977.1"/>
    </source>
</evidence>
<gene>
    <name evidence="2" type="ORF">Tco_0655761</name>
</gene>
<keyword evidence="3" id="KW-1185">Reference proteome</keyword>
<proteinExistence type="predicted"/>
<feature type="region of interest" description="Disordered" evidence="1">
    <location>
        <begin position="642"/>
        <end position="665"/>
    </location>
</feature>
<reference evidence="2" key="2">
    <citation type="submission" date="2022-01" db="EMBL/GenBank/DDBJ databases">
        <authorList>
            <person name="Yamashiro T."/>
            <person name="Shiraishi A."/>
            <person name="Satake H."/>
            <person name="Nakayama K."/>
        </authorList>
    </citation>
    <scope>NUCLEOTIDE SEQUENCE</scope>
</reference>
<organism evidence="2 3">
    <name type="scientific">Tanacetum coccineum</name>
    <dbReference type="NCBI Taxonomy" id="301880"/>
    <lineage>
        <taxon>Eukaryota</taxon>
        <taxon>Viridiplantae</taxon>
        <taxon>Streptophyta</taxon>
        <taxon>Embryophyta</taxon>
        <taxon>Tracheophyta</taxon>
        <taxon>Spermatophyta</taxon>
        <taxon>Magnoliopsida</taxon>
        <taxon>eudicotyledons</taxon>
        <taxon>Gunneridae</taxon>
        <taxon>Pentapetalae</taxon>
        <taxon>asterids</taxon>
        <taxon>campanulids</taxon>
        <taxon>Asterales</taxon>
        <taxon>Asteraceae</taxon>
        <taxon>Asteroideae</taxon>
        <taxon>Anthemideae</taxon>
        <taxon>Anthemidinae</taxon>
        <taxon>Tanacetum</taxon>
    </lineage>
</organism>
<evidence type="ECO:0000256" key="1">
    <source>
        <dbReference type="SAM" id="MobiDB-lite"/>
    </source>
</evidence>
<dbReference type="EMBL" id="BQNB010009258">
    <property type="protein sequence ID" value="GJS60977.1"/>
    <property type="molecule type" value="Genomic_DNA"/>
</dbReference>
<accession>A0ABQ4X6X3</accession>
<feature type="compositionally biased region" description="Polar residues" evidence="1">
    <location>
        <begin position="645"/>
        <end position="665"/>
    </location>
</feature>
<dbReference type="Proteomes" id="UP001151760">
    <property type="component" value="Unassembled WGS sequence"/>
</dbReference>
<reference evidence="2" key="1">
    <citation type="journal article" date="2022" name="Int. J. Mol. Sci.">
        <title>Draft Genome of Tanacetum Coccineum: Genomic Comparison of Closely Related Tanacetum-Family Plants.</title>
        <authorList>
            <person name="Yamashiro T."/>
            <person name="Shiraishi A."/>
            <person name="Nakayama K."/>
            <person name="Satake H."/>
        </authorList>
    </citation>
    <scope>NUCLEOTIDE SEQUENCE</scope>
</reference>
<sequence>MTTLAELMIVAGAENRLPMLDKAMYNSWERRMLLYIKGKKNGRMMLESIENGPLVYPTVEVDGQIRKKKYIELVEQEQLQDDYDVQATNIVLQDLPPDVYTLVNHCQSAKDIWERVKLLMKGTKLSYQEREFSQQPSVKFLQMESKLVVLVFLLADDLISCLNKAMEFMSTVVVSHFPSINNQLITSSNPQNQATIQYGRVTVQQVQRIQGQSSSLGTIGNATTLRGNNAAGQAREKLMLAKAHESGQVLDKEKLAFLADLGITDCHDVQPIIIHKAAFQTDDLDTYDSNCDDISSAKSVLMANLSSYGSDVLSEIPKPNTYQNNNMLNQSVQETQYFEQSLIDYVPDNEITNVINIVMRVDSVLAKVLLVDTKCPVNDNLEIEILEQEYDHFFEILLSQDIVHICVNYLASWNDCREMQQGFIDEYNENLMLKAELAKKGQMVEKSIFDEVVLRCSRLENCNVNLELKLKHQKESFLNNKPLNNQNAPEIPEFFEINEWQARLDAKDVSIANLRKHIEKLKGKNVLAPKLLNKKDAHIYYIKHSWEHADILREIVEYARALRPLDSDLDSACKIVQRIQEVLVYVKNTCPRLTKPSEKLVAVTPLNKNKKFMFAEVATSSSTTQKQADSYKTQDFNKPMLPSTGMKSFTSTSRSRPLGNTKNNRILRSTSSNMKNKVKDHPRSVKSMSNKMNHVIEPVRNAHVKHTMLNTNSELICVKCNQCMFDANHDVCFLEFFNYVNVRSKSKSAKKSKNKSIWKPTSKVFTDIGYRWKPTGTIRFKNDQIAKIMGYGDYQIGNVMISRVYNVERLGYNLFSVGQFCDSDLEVAFCKHTYYIRDLEEAVRTACFTQNISLIRKRHNRKPYELLHNKKPDLSYFYVFGALCYPTNDSKDLGKFKPKADSYMCIGYSLKGKNEAKPDKTEHGFGKSVKN</sequence>
<comment type="caution">
    <text evidence="2">The sequence shown here is derived from an EMBL/GenBank/DDBJ whole genome shotgun (WGS) entry which is preliminary data.</text>
</comment>